<name>A0A507QW90_MONPU</name>
<gene>
    <name evidence="3" type="ORF">MPDQ_007328</name>
</gene>
<dbReference type="InterPro" id="IPR011041">
    <property type="entry name" value="Quinoprot_gluc/sorb_DH_b-prop"/>
</dbReference>
<keyword evidence="1" id="KW-0812">Transmembrane</keyword>
<evidence type="ECO:0008006" key="5">
    <source>
        <dbReference type="Google" id="ProtNLM"/>
    </source>
</evidence>
<proteinExistence type="predicted"/>
<protein>
    <recommendedName>
        <fullName evidence="5">ASST-domain-containing protein</fullName>
    </recommendedName>
</protein>
<evidence type="ECO:0000313" key="4">
    <source>
        <dbReference type="Proteomes" id="UP000319663"/>
    </source>
</evidence>
<evidence type="ECO:0000313" key="3">
    <source>
        <dbReference type="EMBL" id="TQB71747.1"/>
    </source>
</evidence>
<dbReference type="InterPro" id="IPR053143">
    <property type="entry name" value="Arylsulfate_ST"/>
</dbReference>
<dbReference type="PANTHER" id="PTHR35340">
    <property type="entry name" value="PQQ ENZYME REPEAT PROTEIN-RELATED"/>
    <property type="match status" value="1"/>
</dbReference>
<dbReference type="AlphaFoldDB" id="A0A507QW90"/>
<dbReference type="Pfam" id="PF14269">
    <property type="entry name" value="Arylsulfotran_2"/>
    <property type="match status" value="1"/>
</dbReference>
<dbReference type="OrthoDB" id="5427350at2759"/>
<dbReference type="SUPFAM" id="SSF50952">
    <property type="entry name" value="Soluble quinoprotein glucose dehydrogenase"/>
    <property type="match status" value="1"/>
</dbReference>
<dbReference type="Proteomes" id="UP000319663">
    <property type="component" value="Unassembled WGS sequence"/>
</dbReference>
<comment type="caution">
    <text evidence="3">The sequence shown here is derived from an EMBL/GenBank/DDBJ whole genome shotgun (WGS) entry which is preliminary data.</text>
</comment>
<evidence type="ECO:0000256" key="2">
    <source>
        <dbReference type="SAM" id="SignalP"/>
    </source>
</evidence>
<dbReference type="PANTHER" id="PTHR35340:SF8">
    <property type="entry name" value="ASST-DOMAIN-CONTAINING PROTEIN"/>
    <property type="match status" value="1"/>
</dbReference>
<feature type="chain" id="PRO_5021369597" description="ASST-domain-containing protein" evidence="2">
    <location>
        <begin position="19"/>
        <end position="622"/>
    </location>
</feature>
<keyword evidence="1" id="KW-0472">Membrane</keyword>
<dbReference type="STRING" id="5098.A0A507QW90"/>
<feature type="signal peptide" evidence="2">
    <location>
        <begin position="1"/>
        <end position="18"/>
    </location>
</feature>
<dbReference type="InterPro" id="IPR039535">
    <property type="entry name" value="ASST-like"/>
</dbReference>
<keyword evidence="2" id="KW-0732">Signal</keyword>
<evidence type="ECO:0000256" key="1">
    <source>
        <dbReference type="SAM" id="Phobius"/>
    </source>
</evidence>
<feature type="transmembrane region" description="Helical" evidence="1">
    <location>
        <begin position="558"/>
        <end position="582"/>
    </location>
</feature>
<sequence length="622" mass="69677">MALSFFGSLALLPVLSNAATGPSEDLMSFVSRPDIRAPKFEVVKHNSDLISPGYWFVAPYPVMAPEPREKKWSPCQVGPHIYDADGSLIWSGACLWDNRNVFDFKAVYHIDADPHLTFLVQHDFEDTGIKGHGIVLDQHYQQQNLTPVINDLWEFNIHEYNVLPGGGSALACAYRSEVLELSQIGMPGQEGVILTGGIQEMNVATGEILHEWRGIDHVPLSHNTKGIPAGPPGGPLGWDYIHLNSVDKNSDGDYLVSARFTDSIYLVSGQNGDIIWTLGQRSDFVQDFSFFRQHDARFISHNDTHTVISFLNNASDEDEQQEDVSSAMYVLLDRIARPMTATLIARYYRPDNSLTRLRGNVQTLPDGNIFVGWSQQGYHSEFTPNGTLTMEARFVSDRFSSYRSYKYPFVGRPPTPPDLKSFVYGTDIDNTNTIIYISWNGATEVAAYRFFAKSDETRASVSIGTVKKTGFETVFVAEGYMDWVSAEALDVQGNILGKTGVERSVLPEQWLATGFKAAQLTPDDPVHVHDETADTHRNRTITYAFTKEWYSPDWSLRVLALVGSLTVVIFFAGLVAACVLFIKRVIGVRHLRQYKKVPRGEVDGDTEMDRMVPFSSDRTRFI</sequence>
<dbReference type="EMBL" id="VIFY01000075">
    <property type="protein sequence ID" value="TQB71747.1"/>
    <property type="molecule type" value="Genomic_DNA"/>
</dbReference>
<keyword evidence="4" id="KW-1185">Reference proteome</keyword>
<keyword evidence="1" id="KW-1133">Transmembrane helix</keyword>
<accession>A0A507QW90</accession>
<reference evidence="3 4" key="1">
    <citation type="submission" date="2019-06" db="EMBL/GenBank/DDBJ databases">
        <title>Wine fermentation using esterase from Monascus purpureus.</title>
        <authorList>
            <person name="Geng C."/>
            <person name="Zhang Y."/>
        </authorList>
    </citation>
    <scope>NUCLEOTIDE SEQUENCE [LARGE SCALE GENOMIC DNA]</scope>
    <source>
        <strain evidence="3">HQ1</strain>
    </source>
</reference>
<organism evidence="3 4">
    <name type="scientific">Monascus purpureus</name>
    <name type="common">Red mold</name>
    <name type="synonym">Monascus anka</name>
    <dbReference type="NCBI Taxonomy" id="5098"/>
    <lineage>
        <taxon>Eukaryota</taxon>
        <taxon>Fungi</taxon>
        <taxon>Dikarya</taxon>
        <taxon>Ascomycota</taxon>
        <taxon>Pezizomycotina</taxon>
        <taxon>Eurotiomycetes</taxon>
        <taxon>Eurotiomycetidae</taxon>
        <taxon>Eurotiales</taxon>
        <taxon>Aspergillaceae</taxon>
        <taxon>Monascus</taxon>
    </lineage>
</organism>